<gene>
    <name evidence="1" type="ORF">C7K55_05050</name>
</gene>
<dbReference type="RefSeq" id="WP_127431985.1">
    <property type="nucleotide sequence ID" value="NZ_PXXO01000004.1"/>
</dbReference>
<keyword evidence="2" id="KW-1185">Reference proteome</keyword>
<sequence length="63" mass="6538">MSAAAVRLQPITLQFRRAPGPLLAQIEAALAPHGQPLRWAITAVEPGLAGSCPLLTLEAVVLA</sequence>
<organism evidence="1 2">
    <name type="scientific">Cyanobium usitatum str. Tous</name>
    <dbReference type="NCBI Taxonomy" id="2116684"/>
    <lineage>
        <taxon>Bacteria</taxon>
        <taxon>Bacillati</taxon>
        <taxon>Cyanobacteriota</taxon>
        <taxon>Cyanophyceae</taxon>
        <taxon>Synechococcales</taxon>
        <taxon>Prochlorococcaceae</taxon>
        <taxon>Cyanobium</taxon>
    </lineage>
</organism>
<evidence type="ECO:0000313" key="2">
    <source>
        <dbReference type="Proteomes" id="UP000243002"/>
    </source>
</evidence>
<dbReference type="EMBL" id="PXXO01000004">
    <property type="protein sequence ID" value="PSJ06295.1"/>
    <property type="molecule type" value="Genomic_DNA"/>
</dbReference>
<protein>
    <submittedName>
        <fullName evidence="1">Uncharacterized protein</fullName>
    </submittedName>
</protein>
<proteinExistence type="predicted"/>
<comment type="caution">
    <text evidence="1">The sequence shown here is derived from an EMBL/GenBank/DDBJ whole genome shotgun (WGS) entry which is preliminary data.</text>
</comment>
<name>A0A2P7MYJ1_9CYAN</name>
<dbReference type="AlphaFoldDB" id="A0A2P7MYJ1"/>
<reference evidence="1 2" key="1">
    <citation type="journal article" date="2018" name="Environ. Microbiol.">
        <title>Ecological and genomic features of two widespread freshwater picocyanobacteria.</title>
        <authorList>
            <person name="Cabello-Yeves P.J."/>
            <person name="Picazo A."/>
            <person name="Camacho A."/>
            <person name="Callieri C."/>
            <person name="Rosselli R."/>
            <person name="Roda-Garcia J.J."/>
            <person name="Coutinho F.H."/>
            <person name="Rodriguez-Valera F."/>
        </authorList>
    </citation>
    <scope>NUCLEOTIDE SEQUENCE [LARGE SCALE GENOMIC DNA]</scope>
    <source>
        <strain evidence="1 2">Tous</strain>
    </source>
</reference>
<evidence type="ECO:0000313" key="1">
    <source>
        <dbReference type="EMBL" id="PSJ06295.1"/>
    </source>
</evidence>
<accession>A0A2P7MYJ1</accession>
<dbReference type="Proteomes" id="UP000243002">
    <property type="component" value="Unassembled WGS sequence"/>
</dbReference>